<dbReference type="EMBL" id="CP104064">
    <property type="protein sequence ID" value="WAH38273.1"/>
    <property type="molecule type" value="Genomic_DNA"/>
</dbReference>
<dbReference type="RefSeq" id="WP_268045840.1">
    <property type="nucleotide sequence ID" value="NZ_CP104064.1"/>
</dbReference>
<dbReference type="PROSITE" id="PS50995">
    <property type="entry name" value="HTH_MARR_2"/>
    <property type="match status" value="1"/>
</dbReference>
<dbReference type="PANTHER" id="PTHR33164:SF43">
    <property type="entry name" value="HTH-TYPE TRANSCRIPTIONAL REPRESSOR YETL"/>
    <property type="match status" value="1"/>
</dbReference>
<reference evidence="3" key="1">
    <citation type="submission" date="2022-08" db="EMBL/GenBank/DDBJ databases">
        <title>Alicyclobacillus dauci DSM2870, complete genome.</title>
        <authorList>
            <person name="Wang Q."/>
            <person name="Cai R."/>
            <person name="Wang Z."/>
        </authorList>
    </citation>
    <scope>NUCLEOTIDE SEQUENCE</scope>
    <source>
        <strain evidence="3">DSM 28700</strain>
    </source>
</reference>
<dbReference type="PRINTS" id="PR00598">
    <property type="entry name" value="HTHMARR"/>
</dbReference>
<dbReference type="PANTHER" id="PTHR33164">
    <property type="entry name" value="TRANSCRIPTIONAL REGULATOR, MARR FAMILY"/>
    <property type="match status" value="1"/>
</dbReference>
<dbReference type="CDD" id="cd00090">
    <property type="entry name" value="HTH_ARSR"/>
    <property type="match status" value="1"/>
</dbReference>
<dbReference type="Gene3D" id="1.10.10.10">
    <property type="entry name" value="Winged helix-like DNA-binding domain superfamily/Winged helix DNA-binding domain"/>
    <property type="match status" value="1"/>
</dbReference>
<evidence type="ECO:0000259" key="2">
    <source>
        <dbReference type="PROSITE" id="PS50995"/>
    </source>
</evidence>
<dbReference type="SUPFAM" id="SSF46785">
    <property type="entry name" value="Winged helix' DNA-binding domain"/>
    <property type="match status" value="1"/>
</dbReference>
<dbReference type="Pfam" id="PF01047">
    <property type="entry name" value="MarR"/>
    <property type="match status" value="1"/>
</dbReference>
<dbReference type="SMART" id="SM00347">
    <property type="entry name" value="HTH_MARR"/>
    <property type="match status" value="1"/>
</dbReference>
<keyword evidence="1" id="KW-0238">DNA-binding</keyword>
<sequence>MANLMRIQADKLDLTPVQIMILRILEEKPNLSLSELSERVQLGCSTVSVVVKRLVEDGVLERERLEQDQRTVAIRLTDKGRELNKQAFGEDSLLTLALQRFVRLPEKHIDTLLALHRELNAILSTEGELPE</sequence>
<evidence type="ECO:0000256" key="1">
    <source>
        <dbReference type="ARBA" id="ARBA00023125"/>
    </source>
</evidence>
<dbReference type="Proteomes" id="UP001164803">
    <property type="component" value="Chromosome"/>
</dbReference>
<dbReference type="InterPro" id="IPR036388">
    <property type="entry name" value="WH-like_DNA-bd_sf"/>
</dbReference>
<accession>A0ABY6Z5U3</accession>
<organism evidence="3 4">
    <name type="scientific">Alicyclobacillus dauci</name>
    <dbReference type="NCBI Taxonomy" id="1475485"/>
    <lineage>
        <taxon>Bacteria</taxon>
        <taxon>Bacillati</taxon>
        <taxon>Bacillota</taxon>
        <taxon>Bacilli</taxon>
        <taxon>Bacillales</taxon>
        <taxon>Alicyclobacillaceae</taxon>
        <taxon>Alicyclobacillus</taxon>
    </lineage>
</organism>
<name>A0ABY6Z5U3_9BACL</name>
<feature type="domain" description="HTH marR-type" evidence="2">
    <location>
        <begin position="1"/>
        <end position="121"/>
    </location>
</feature>
<dbReference type="InterPro" id="IPR039422">
    <property type="entry name" value="MarR/SlyA-like"/>
</dbReference>
<dbReference type="InterPro" id="IPR036390">
    <property type="entry name" value="WH_DNA-bd_sf"/>
</dbReference>
<dbReference type="InterPro" id="IPR000835">
    <property type="entry name" value="HTH_MarR-typ"/>
</dbReference>
<keyword evidence="4" id="KW-1185">Reference proteome</keyword>
<dbReference type="InterPro" id="IPR011991">
    <property type="entry name" value="ArsR-like_HTH"/>
</dbReference>
<gene>
    <name evidence="3" type="ORF">NZD86_07260</name>
</gene>
<protein>
    <submittedName>
        <fullName evidence="3">MarR family transcriptional regulator</fullName>
    </submittedName>
</protein>
<proteinExistence type="predicted"/>
<evidence type="ECO:0000313" key="3">
    <source>
        <dbReference type="EMBL" id="WAH38273.1"/>
    </source>
</evidence>
<evidence type="ECO:0000313" key="4">
    <source>
        <dbReference type="Proteomes" id="UP001164803"/>
    </source>
</evidence>